<proteinExistence type="predicted"/>
<dbReference type="EMBL" id="CAFBPM010000007">
    <property type="protein sequence ID" value="CAB5020717.1"/>
    <property type="molecule type" value="Genomic_DNA"/>
</dbReference>
<sequence>MSQVIRQRIADLGLVLHGPHPPHDPLVAVVIFERTARTSGQLPRIDGQLTCIGHLGNDVTVEEGREAAAVCALNALAVLEEALGDLDRIERVMSVTGYVASAPDFHEQPAVIDGASAILFDIFGEAGRHSRSALGVAALPRGGAVEIEVVVALKNG</sequence>
<evidence type="ECO:0000313" key="4">
    <source>
        <dbReference type="EMBL" id="CAB5020717.1"/>
    </source>
</evidence>
<evidence type="ECO:0000313" key="2">
    <source>
        <dbReference type="EMBL" id="CAB4830115.1"/>
    </source>
</evidence>
<dbReference type="Pfam" id="PF14588">
    <property type="entry name" value="YjgF_endoribonc"/>
    <property type="match status" value="1"/>
</dbReference>
<dbReference type="Gene3D" id="3.30.1330.40">
    <property type="entry name" value="RutC-like"/>
    <property type="match status" value="1"/>
</dbReference>
<feature type="domain" description="Endoribonuclease L-PSP/chorismate mutase-like" evidence="1">
    <location>
        <begin position="36"/>
        <end position="136"/>
    </location>
</feature>
<name>A0A6J7QST5_9ZZZZ</name>
<reference evidence="4" key="1">
    <citation type="submission" date="2020-05" db="EMBL/GenBank/DDBJ databases">
        <authorList>
            <person name="Chiriac C."/>
            <person name="Salcher M."/>
            <person name="Ghai R."/>
            <person name="Kavagutti S V."/>
        </authorList>
    </citation>
    <scope>NUCLEOTIDE SEQUENCE</scope>
</reference>
<dbReference type="InterPro" id="IPR035959">
    <property type="entry name" value="RutC-like_sf"/>
</dbReference>
<accession>A0A6J7QST5</accession>
<dbReference type="SUPFAM" id="SSF55298">
    <property type="entry name" value="YjgF-like"/>
    <property type="match status" value="1"/>
</dbReference>
<gene>
    <name evidence="2" type="ORF">UFOPK3164_01080</name>
    <name evidence="3" type="ORF">UFOPK3427_01401</name>
    <name evidence="4" type="ORF">UFOPK4112_00900</name>
</gene>
<evidence type="ECO:0000313" key="3">
    <source>
        <dbReference type="EMBL" id="CAB4879547.1"/>
    </source>
</evidence>
<protein>
    <submittedName>
        <fullName evidence="4">Unannotated protein</fullName>
    </submittedName>
</protein>
<dbReference type="EMBL" id="CAFABE010000048">
    <property type="protein sequence ID" value="CAB4830115.1"/>
    <property type="molecule type" value="Genomic_DNA"/>
</dbReference>
<dbReference type="AlphaFoldDB" id="A0A6J7QST5"/>
<dbReference type="EMBL" id="CAFBLT010000001">
    <property type="protein sequence ID" value="CAB4879547.1"/>
    <property type="molecule type" value="Genomic_DNA"/>
</dbReference>
<organism evidence="4">
    <name type="scientific">freshwater metagenome</name>
    <dbReference type="NCBI Taxonomy" id="449393"/>
    <lineage>
        <taxon>unclassified sequences</taxon>
        <taxon>metagenomes</taxon>
        <taxon>ecological metagenomes</taxon>
    </lineage>
</organism>
<dbReference type="PANTHER" id="PTHR43760:SF1">
    <property type="entry name" value="ENDORIBONUCLEASE L-PSP_CHORISMATE MUTASE-LIKE DOMAIN-CONTAINING PROTEIN"/>
    <property type="match status" value="1"/>
</dbReference>
<dbReference type="CDD" id="cd02199">
    <property type="entry name" value="YjgF_YER057c_UK114_like_1"/>
    <property type="match status" value="1"/>
</dbReference>
<dbReference type="PANTHER" id="PTHR43760">
    <property type="entry name" value="ENDORIBONUCLEASE-RELATED"/>
    <property type="match status" value="1"/>
</dbReference>
<dbReference type="InterPro" id="IPR013813">
    <property type="entry name" value="Endoribo_LPSP/chorism_mut-like"/>
</dbReference>
<evidence type="ECO:0000259" key="1">
    <source>
        <dbReference type="Pfam" id="PF14588"/>
    </source>
</evidence>